<keyword evidence="2" id="KW-1185">Reference proteome</keyword>
<dbReference type="InterPro" id="IPR045389">
    <property type="entry name" value="DUF6522"/>
</dbReference>
<gene>
    <name evidence="1" type="ORF">SAMN05444340_12920</name>
</gene>
<evidence type="ECO:0000313" key="1">
    <source>
        <dbReference type="EMBL" id="SDY91531.1"/>
    </source>
</evidence>
<sequence>MQLERTENGFQIDAVILAPLLGVAPEEVQRLIREGQISTLCEEGRDEDEGRHRLTFRHRATRVRLTVTDTGEVLSRTRTTVAPHPDARLDRAEEV</sequence>
<evidence type="ECO:0000313" key="2">
    <source>
        <dbReference type="Proteomes" id="UP000199286"/>
    </source>
</evidence>
<dbReference type="STRING" id="321339.SAMN05444340_12920"/>
<organism evidence="1 2">
    <name type="scientific">Citreimonas salinaria</name>
    <dbReference type="NCBI Taxonomy" id="321339"/>
    <lineage>
        <taxon>Bacteria</taxon>
        <taxon>Pseudomonadati</taxon>
        <taxon>Pseudomonadota</taxon>
        <taxon>Alphaproteobacteria</taxon>
        <taxon>Rhodobacterales</taxon>
        <taxon>Roseobacteraceae</taxon>
        <taxon>Citreimonas</taxon>
    </lineage>
</organism>
<accession>A0A1H3NRH2</accession>
<dbReference type="Pfam" id="PF20132">
    <property type="entry name" value="DUF6522"/>
    <property type="match status" value="1"/>
</dbReference>
<dbReference type="AlphaFoldDB" id="A0A1H3NRH2"/>
<dbReference type="Proteomes" id="UP000199286">
    <property type="component" value="Unassembled WGS sequence"/>
</dbReference>
<dbReference type="RefSeq" id="WP_143042381.1">
    <property type="nucleotide sequence ID" value="NZ_FNPF01000029.1"/>
</dbReference>
<proteinExistence type="predicted"/>
<dbReference type="EMBL" id="FNPF01000029">
    <property type="protein sequence ID" value="SDY91531.1"/>
    <property type="molecule type" value="Genomic_DNA"/>
</dbReference>
<dbReference type="OrthoDB" id="8238457at2"/>
<name>A0A1H3NRH2_9RHOB</name>
<protein>
    <submittedName>
        <fullName evidence="1">Uncharacterized protein</fullName>
    </submittedName>
</protein>
<reference evidence="1 2" key="1">
    <citation type="submission" date="2016-10" db="EMBL/GenBank/DDBJ databases">
        <authorList>
            <person name="de Groot N.N."/>
        </authorList>
    </citation>
    <scope>NUCLEOTIDE SEQUENCE [LARGE SCALE GENOMIC DNA]</scope>
    <source>
        <strain evidence="1 2">DSM 26880</strain>
    </source>
</reference>